<dbReference type="InterPro" id="IPR032710">
    <property type="entry name" value="NTF2-like_dom_sf"/>
</dbReference>
<keyword evidence="1" id="KW-0732">Signal</keyword>
<accession>A0A194X8F4</accession>
<proteinExistence type="predicted"/>
<evidence type="ECO:0000313" key="2">
    <source>
        <dbReference type="EMBL" id="KUJ16399.1"/>
    </source>
</evidence>
<reference evidence="2 3" key="1">
    <citation type="submission" date="2015-10" db="EMBL/GenBank/DDBJ databases">
        <title>Full genome of DAOMC 229536 Phialocephala scopiformis, a fungal endophyte of spruce producing the potent anti-insectan compound rugulosin.</title>
        <authorList>
            <consortium name="DOE Joint Genome Institute"/>
            <person name="Walker A.K."/>
            <person name="Frasz S.L."/>
            <person name="Seifert K.A."/>
            <person name="Miller J.D."/>
            <person name="Mondo S.J."/>
            <person name="Labutti K."/>
            <person name="Lipzen A."/>
            <person name="Dockter R."/>
            <person name="Kennedy M."/>
            <person name="Grigoriev I.V."/>
            <person name="Spatafora J.W."/>
        </authorList>
    </citation>
    <scope>NUCLEOTIDE SEQUENCE [LARGE SCALE GENOMIC DNA]</scope>
    <source>
        <strain evidence="2 3">CBS 120377</strain>
    </source>
</reference>
<evidence type="ECO:0000313" key="3">
    <source>
        <dbReference type="Proteomes" id="UP000070700"/>
    </source>
</evidence>
<dbReference type="InParanoid" id="A0A194X8F4"/>
<evidence type="ECO:0000256" key="1">
    <source>
        <dbReference type="SAM" id="SignalP"/>
    </source>
</evidence>
<gene>
    <name evidence="2" type="ORF">LY89DRAFT_734495</name>
</gene>
<feature type="signal peptide" evidence="1">
    <location>
        <begin position="1"/>
        <end position="22"/>
    </location>
</feature>
<dbReference type="KEGG" id="psco:LY89DRAFT_734495"/>
<dbReference type="Gene3D" id="3.10.450.50">
    <property type="match status" value="1"/>
</dbReference>
<organism evidence="2 3">
    <name type="scientific">Mollisia scopiformis</name>
    <name type="common">Conifer needle endophyte fungus</name>
    <name type="synonym">Phialocephala scopiformis</name>
    <dbReference type="NCBI Taxonomy" id="149040"/>
    <lineage>
        <taxon>Eukaryota</taxon>
        <taxon>Fungi</taxon>
        <taxon>Dikarya</taxon>
        <taxon>Ascomycota</taxon>
        <taxon>Pezizomycotina</taxon>
        <taxon>Leotiomycetes</taxon>
        <taxon>Helotiales</taxon>
        <taxon>Mollisiaceae</taxon>
        <taxon>Mollisia</taxon>
    </lineage>
</organism>
<dbReference type="Proteomes" id="UP000070700">
    <property type="component" value="Unassembled WGS sequence"/>
</dbReference>
<dbReference type="GeneID" id="28829638"/>
<dbReference type="EMBL" id="KQ947416">
    <property type="protein sequence ID" value="KUJ16399.1"/>
    <property type="molecule type" value="Genomic_DNA"/>
</dbReference>
<dbReference type="OrthoDB" id="2820488at2759"/>
<protein>
    <submittedName>
        <fullName evidence="2">Uncharacterized protein</fullName>
    </submittedName>
</protein>
<sequence>MCTFSKVLLAITVFSWTPIVTAILPLTDRVLGVVQQRPLCPARPASPEFQRAASTEFISEIFFEPNGVTESFDNFISPDYIQHSPFLLSGCNNTLSVLLSASTNVNITILQIMFDSPYGMVHYRFQAPNSTAIAFMDLWRFNGTCIEEHWDVTETFPENATNPIALF</sequence>
<feature type="chain" id="PRO_5008268010" evidence="1">
    <location>
        <begin position="23"/>
        <end position="167"/>
    </location>
</feature>
<dbReference type="SUPFAM" id="SSF54427">
    <property type="entry name" value="NTF2-like"/>
    <property type="match status" value="1"/>
</dbReference>
<name>A0A194X8F4_MOLSC</name>
<dbReference type="RefSeq" id="XP_018070754.1">
    <property type="nucleotide sequence ID" value="XM_018219912.1"/>
</dbReference>
<keyword evidence="3" id="KW-1185">Reference proteome</keyword>
<dbReference type="AlphaFoldDB" id="A0A194X8F4"/>